<keyword evidence="9" id="KW-0030">Aminoacyl-tRNA synthetase</keyword>
<keyword evidence="7" id="KW-0067">ATP-binding</keyword>
<protein>
    <recommendedName>
        <fullName evidence="3">aspartate--tRNA ligase</fullName>
        <ecNumber evidence="3">6.1.1.12</ecNumber>
    </recommendedName>
    <alternativeName>
        <fullName evidence="10">Aspartyl-tRNA synthetase</fullName>
    </alternativeName>
</protein>
<dbReference type="SUPFAM" id="SSF50249">
    <property type="entry name" value="Nucleic acid-binding proteins"/>
    <property type="match status" value="1"/>
</dbReference>
<dbReference type="InterPro" id="IPR012340">
    <property type="entry name" value="NA-bd_OB-fold"/>
</dbReference>
<dbReference type="Pfam" id="PF01336">
    <property type="entry name" value="tRNA_anti-codon"/>
    <property type="match status" value="1"/>
</dbReference>
<dbReference type="EC" id="6.1.1.12" evidence="3"/>
<proteinExistence type="inferred from homology"/>
<gene>
    <name evidence="14" type="ORF">KSP40_PGU007459</name>
</gene>
<dbReference type="SUPFAM" id="SSF55681">
    <property type="entry name" value="Class II aaRS and biotin synthetases"/>
    <property type="match status" value="1"/>
</dbReference>
<feature type="region of interest" description="Disordered" evidence="12">
    <location>
        <begin position="1"/>
        <end position="22"/>
    </location>
</feature>
<sequence length="556" mass="62788">MDSPSSTVNFASEESSECSKKQLKKEALKAEKLRRKNEKAATSDAASAKLAEEDPLSANYGDVPFEDLQSKAVTGWMRTKIFSLNAEFADTTVLIGGHVHTMRAVGEKMFFLVLRQMGATVQCVVTVAEGLVSAQMIQFCKSLTRESIVDVVGVVTIPTEPIKGTTQQVEIQVRKLYCIDRAIPNLPINIEDAARSEEDIKEAEKAGHKLVRVNQDTQLNCRILDLRTPANQAIFRLKYSVIKFFRDFLDSEDFMEIQTPKLIAGASEDGASVFQLDYFGQPAYLAQSPQLHMQMAICAGLGRIFVTGPVFKAKDSYTDRHQCEYIGLDVEMEIYEHYFEVLDIVDRLFVSMFDYLNEKCKELLDAINKQFPFKPLKYLQKTLLLTFDEGVKMLKDTGIEIDPFEDLNTESERTLGRLVLEKYETEFYILHRYPLAVRPFYTMPCNDNPLYSNSFDVFIRGEEVISGAQRLHVADLLAARAEVCGVDATTISTYVDWFRYGAPLHGGFGAELERVVMLFCGLSNIRQATLFPQDPHIPVPYEASTVCQLYPDDHTF</sequence>
<keyword evidence="8" id="KW-0648">Protein biosynthesis</keyword>
<dbReference type="InterPro" id="IPR002312">
    <property type="entry name" value="Asp/Asn-tRNA-synth_IIb"/>
</dbReference>
<comment type="caution">
    <text evidence="14">The sequence shown here is derived from an EMBL/GenBank/DDBJ whole genome shotgun (WGS) entry which is preliminary data.</text>
</comment>
<dbReference type="PROSITE" id="PS50862">
    <property type="entry name" value="AA_TRNA_LIGASE_II"/>
    <property type="match status" value="1"/>
</dbReference>
<evidence type="ECO:0000256" key="8">
    <source>
        <dbReference type="ARBA" id="ARBA00022917"/>
    </source>
</evidence>
<comment type="similarity">
    <text evidence="2">Belongs to the class-II aminoacyl-tRNA synthetase family. Type 2 subfamily.</text>
</comment>
<accession>A0ABR2LXW5</accession>
<dbReference type="InterPro" id="IPR045864">
    <property type="entry name" value="aa-tRNA-synth_II/BPL/LPL"/>
</dbReference>
<dbReference type="HAMAP" id="MF_02075">
    <property type="entry name" value="Asp_tRNA_synth_type2"/>
    <property type="match status" value="1"/>
</dbReference>
<dbReference type="Pfam" id="PF00152">
    <property type="entry name" value="tRNA-synt_2"/>
    <property type="match status" value="1"/>
</dbReference>
<evidence type="ECO:0000256" key="2">
    <source>
        <dbReference type="ARBA" id="ARBA00005312"/>
    </source>
</evidence>
<dbReference type="InterPro" id="IPR006195">
    <property type="entry name" value="aa-tRNA-synth_II"/>
</dbReference>
<dbReference type="EMBL" id="JBBWWR010000014">
    <property type="protein sequence ID" value="KAK8953686.1"/>
    <property type="molecule type" value="Genomic_DNA"/>
</dbReference>
<evidence type="ECO:0000256" key="3">
    <source>
        <dbReference type="ARBA" id="ARBA00012841"/>
    </source>
</evidence>
<evidence type="ECO:0000256" key="6">
    <source>
        <dbReference type="ARBA" id="ARBA00022741"/>
    </source>
</evidence>
<name>A0ABR2LXW5_9ASPA</name>
<dbReference type="PANTHER" id="PTHR43450:SF1">
    <property type="entry name" value="ASPARTATE--TRNA LIGASE, CYTOPLASMIC"/>
    <property type="match status" value="1"/>
</dbReference>
<keyword evidence="6" id="KW-0547">Nucleotide-binding</keyword>
<evidence type="ECO:0000256" key="7">
    <source>
        <dbReference type="ARBA" id="ARBA00022840"/>
    </source>
</evidence>
<evidence type="ECO:0000313" key="14">
    <source>
        <dbReference type="EMBL" id="KAK8953686.1"/>
    </source>
</evidence>
<dbReference type="NCBIfam" id="NF003483">
    <property type="entry name" value="PRK05159.1"/>
    <property type="match status" value="1"/>
</dbReference>
<feature type="domain" description="Aminoacyl-transfer RNA synthetases class-II family profile" evidence="13">
    <location>
        <begin position="235"/>
        <end position="532"/>
    </location>
</feature>
<organism evidence="14 15">
    <name type="scientific">Platanthera guangdongensis</name>
    <dbReference type="NCBI Taxonomy" id="2320717"/>
    <lineage>
        <taxon>Eukaryota</taxon>
        <taxon>Viridiplantae</taxon>
        <taxon>Streptophyta</taxon>
        <taxon>Embryophyta</taxon>
        <taxon>Tracheophyta</taxon>
        <taxon>Spermatophyta</taxon>
        <taxon>Magnoliopsida</taxon>
        <taxon>Liliopsida</taxon>
        <taxon>Asparagales</taxon>
        <taxon>Orchidaceae</taxon>
        <taxon>Orchidoideae</taxon>
        <taxon>Orchideae</taxon>
        <taxon>Orchidinae</taxon>
        <taxon>Platanthera</taxon>
    </lineage>
</organism>
<comment type="catalytic activity">
    <reaction evidence="11">
        <text>tRNA(Asp) + L-aspartate + ATP = L-aspartyl-tRNA(Asp) + AMP + diphosphate</text>
        <dbReference type="Rhea" id="RHEA:19649"/>
        <dbReference type="Rhea" id="RHEA-COMP:9660"/>
        <dbReference type="Rhea" id="RHEA-COMP:9678"/>
        <dbReference type="ChEBI" id="CHEBI:29991"/>
        <dbReference type="ChEBI" id="CHEBI:30616"/>
        <dbReference type="ChEBI" id="CHEBI:33019"/>
        <dbReference type="ChEBI" id="CHEBI:78442"/>
        <dbReference type="ChEBI" id="CHEBI:78516"/>
        <dbReference type="ChEBI" id="CHEBI:456215"/>
        <dbReference type="EC" id="6.1.1.12"/>
    </reaction>
</comment>
<evidence type="ECO:0000256" key="1">
    <source>
        <dbReference type="ARBA" id="ARBA00004496"/>
    </source>
</evidence>
<dbReference type="Gene3D" id="3.30.930.10">
    <property type="entry name" value="Bira Bifunctional Protein, Domain 2"/>
    <property type="match status" value="1"/>
</dbReference>
<dbReference type="Gene3D" id="2.40.50.140">
    <property type="entry name" value="Nucleic acid-binding proteins"/>
    <property type="match status" value="1"/>
</dbReference>
<dbReference type="Proteomes" id="UP001412067">
    <property type="component" value="Unassembled WGS sequence"/>
</dbReference>
<dbReference type="CDD" id="cd04320">
    <property type="entry name" value="AspRS_cyto_N"/>
    <property type="match status" value="1"/>
</dbReference>
<keyword evidence="4" id="KW-0963">Cytoplasm</keyword>
<feature type="compositionally biased region" description="Polar residues" evidence="12">
    <location>
        <begin position="1"/>
        <end position="13"/>
    </location>
</feature>
<keyword evidence="15" id="KW-1185">Reference proteome</keyword>
<evidence type="ECO:0000256" key="5">
    <source>
        <dbReference type="ARBA" id="ARBA00022598"/>
    </source>
</evidence>
<evidence type="ECO:0000256" key="10">
    <source>
        <dbReference type="ARBA" id="ARBA00033155"/>
    </source>
</evidence>
<dbReference type="InterPro" id="IPR004364">
    <property type="entry name" value="Aa-tRNA-synt_II"/>
</dbReference>
<dbReference type="NCBIfam" id="TIGR00458">
    <property type="entry name" value="aspS_nondisc"/>
    <property type="match status" value="1"/>
</dbReference>
<evidence type="ECO:0000256" key="12">
    <source>
        <dbReference type="SAM" id="MobiDB-lite"/>
    </source>
</evidence>
<reference evidence="14 15" key="1">
    <citation type="journal article" date="2022" name="Nat. Plants">
        <title>Genomes of leafy and leafless Platanthera orchids illuminate the evolution of mycoheterotrophy.</title>
        <authorList>
            <person name="Li M.H."/>
            <person name="Liu K.W."/>
            <person name="Li Z."/>
            <person name="Lu H.C."/>
            <person name="Ye Q.L."/>
            <person name="Zhang D."/>
            <person name="Wang J.Y."/>
            <person name="Li Y.F."/>
            <person name="Zhong Z.M."/>
            <person name="Liu X."/>
            <person name="Yu X."/>
            <person name="Liu D.K."/>
            <person name="Tu X.D."/>
            <person name="Liu B."/>
            <person name="Hao Y."/>
            <person name="Liao X.Y."/>
            <person name="Jiang Y.T."/>
            <person name="Sun W.H."/>
            <person name="Chen J."/>
            <person name="Chen Y.Q."/>
            <person name="Ai Y."/>
            <person name="Zhai J.W."/>
            <person name="Wu S.S."/>
            <person name="Zhou Z."/>
            <person name="Hsiao Y.Y."/>
            <person name="Wu W.L."/>
            <person name="Chen Y.Y."/>
            <person name="Lin Y.F."/>
            <person name="Hsu J.L."/>
            <person name="Li C.Y."/>
            <person name="Wang Z.W."/>
            <person name="Zhao X."/>
            <person name="Zhong W.Y."/>
            <person name="Ma X.K."/>
            <person name="Ma L."/>
            <person name="Huang J."/>
            <person name="Chen G.Z."/>
            <person name="Huang M.Z."/>
            <person name="Huang L."/>
            <person name="Peng D.H."/>
            <person name="Luo Y.B."/>
            <person name="Zou S.Q."/>
            <person name="Chen S.P."/>
            <person name="Lan S."/>
            <person name="Tsai W.C."/>
            <person name="Van de Peer Y."/>
            <person name="Liu Z.J."/>
        </authorList>
    </citation>
    <scope>NUCLEOTIDE SEQUENCE [LARGE SCALE GENOMIC DNA]</scope>
    <source>
        <strain evidence="14">Lor288</strain>
    </source>
</reference>
<keyword evidence="5" id="KW-0436">Ligase</keyword>
<evidence type="ECO:0000256" key="4">
    <source>
        <dbReference type="ARBA" id="ARBA00022490"/>
    </source>
</evidence>
<dbReference type="PRINTS" id="PR01042">
    <property type="entry name" value="TRNASYNTHASP"/>
</dbReference>
<dbReference type="PANTHER" id="PTHR43450">
    <property type="entry name" value="ASPARTYL-TRNA SYNTHETASE"/>
    <property type="match status" value="1"/>
</dbReference>
<dbReference type="CDD" id="cd00776">
    <property type="entry name" value="AsxRS_core"/>
    <property type="match status" value="1"/>
</dbReference>
<evidence type="ECO:0000256" key="9">
    <source>
        <dbReference type="ARBA" id="ARBA00023146"/>
    </source>
</evidence>
<evidence type="ECO:0000256" key="11">
    <source>
        <dbReference type="ARBA" id="ARBA00047904"/>
    </source>
</evidence>
<dbReference type="InterPro" id="IPR004365">
    <property type="entry name" value="NA-bd_OB_tRNA"/>
</dbReference>
<comment type="subcellular location">
    <subcellularLocation>
        <location evidence="1">Cytoplasm</location>
    </subcellularLocation>
</comment>
<evidence type="ECO:0000313" key="15">
    <source>
        <dbReference type="Proteomes" id="UP001412067"/>
    </source>
</evidence>
<dbReference type="InterPro" id="IPR004523">
    <property type="entry name" value="Asp-tRNA_synthase_2"/>
</dbReference>
<evidence type="ECO:0000259" key="13">
    <source>
        <dbReference type="PROSITE" id="PS50862"/>
    </source>
</evidence>